<dbReference type="GeneID" id="24136674"/>
<feature type="compositionally biased region" description="Low complexity" evidence="13">
    <location>
        <begin position="1018"/>
        <end position="1027"/>
    </location>
</feature>
<evidence type="ECO:0000256" key="6">
    <source>
        <dbReference type="ARBA" id="ARBA00022737"/>
    </source>
</evidence>
<evidence type="ECO:0000256" key="9">
    <source>
        <dbReference type="ARBA" id="ARBA00023212"/>
    </source>
</evidence>
<evidence type="ECO:0000256" key="7">
    <source>
        <dbReference type="ARBA" id="ARBA00022794"/>
    </source>
</evidence>
<comment type="subcellular location">
    <subcellularLocation>
        <location evidence="1">Cytoplasm</location>
        <location evidence="1">Cytoskeleton</location>
        <location evidence="1">Cilium basal body</location>
    </subcellularLocation>
    <subcellularLocation>
        <location evidence="2">Cytoplasm</location>
        <location evidence="2">Cytoskeleton</location>
        <location evidence="2">Microtubule organizing center</location>
        <location evidence="2">Centrosome</location>
        <location evidence="2">Centriolar satellite</location>
    </subcellularLocation>
</comment>
<evidence type="ECO:0000256" key="5">
    <source>
        <dbReference type="ARBA" id="ARBA00022574"/>
    </source>
</evidence>
<feature type="compositionally biased region" description="Low complexity" evidence="13">
    <location>
        <begin position="986"/>
        <end position="998"/>
    </location>
</feature>
<dbReference type="SMART" id="SM00164">
    <property type="entry name" value="TBC"/>
    <property type="match status" value="1"/>
</dbReference>
<feature type="compositionally biased region" description="Basic and acidic residues" evidence="13">
    <location>
        <begin position="1056"/>
        <end position="1068"/>
    </location>
</feature>
<dbReference type="InterPro" id="IPR035969">
    <property type="entry name" value="Rab-GAP_TBC_sf"/>
</dbReference>
<dbReference type="GO" id="GO:0060271">
    <property type="term" value="P:cilium assembly"/>
    <property type="evidence" value="ECO:0007669"/>
    <property type="project" value="TreeGrafter"/>
</dbReference>
<keyword evidence="9" id="KW-0206">Cytoskeleton</keyword>
<keyword evidence="4" id="KW-0963">Cytoplasm</keyword>
<gene>
    <name evidence="15" type="ORF">SPRG_14892</name>
</gene>
<dbReference type="SUPFAM" id="SSF50978">
    <property type="entry name" value="WD40 repeat-like"/>
    <property type="match status" value="1"/>
</dbReference>
<keyword evidence="10" id="KW-0966">Cell projection</keyword>
<dbReference type="Proteomes" id="UP000030745">
    <property type="component" value="Unassembled WGS sequence"/>
</dbReference>
<dbReference type="SUPFAM" id="SSF47923">
    <property type="entry name" value="Ypt/Rab-GAP domain of gyp1p"/>
    <property type="match status" value="1"/>
</dbReference>
<dbReference type="AlphaFoldDB" id="A0A067BZ66"/>
<evidence type="ECO:0000256" key="13">
    <source>
        <dbReference type="SAM" id="MobiDB-lite"/>
    </source>
</evidence>
<feature type="region of interest" description="Disordered" evidence="13">
    <location>
        <begin position="942"/>
        <end position="1087"/>
    </location>
</feature>
<dbReference type="InterPro" id="IPR036322">
    <property type="entry name" value="WD40_repeat_dom_sf"/>
</dbReference>
<evidence type="ECO:0000259" key="14">
    <source>
        <dbReference type="PROSITE" id="PS50086"/>
    </source>
</evidence>
<keyword evidence="7" id="KW-0970">Cilium biogenesis/degradation</keyword>
<evidence type="ECO:0000256" key="1">
    <source>
        <dbReference type="ARBA" id="ARBA00004120"/>
    </source>
</evidence>
<proteinExistence type="predicted"/>
<evidence type="ECO:0000256" key="10">
    <source>
        <dbReference type="ARBA" id="ARBA00023273"/>
    </source>
</evidence>
<dbReference type="InterPro" id="IPR000195">
    <property type="entry name" value="Rab-GAP-TBC_dom"/>
</dbReference>
<dbReference type="OrthoDB" id="5578278at2759"/>
<sequence>MVYEVRLKLGTDEEGVLWPRRPQVGPSGLLGCMRNLPLRTYKATETSDAGASTGWARFRCVAFSAGGDVFAAVDEKGRVFAFFPTRNRYALVCHLGTPALECAFSPQQRAELLVTCEDLTVRCVNVQTKVLVSTLRGHRHVPTCVSFQRPGQLALTASADAVILWDSADWSRYRTLNAGPGVQAAQFVSNGELVAVCFRDDSILMWELSTLALKYRFSLPEYEHPPGLTRFSVSDNCRAIIASGHSPFIYVWEFESQTLIRIIELPATVRRVFQHTFVPCTSTIISVLGDDGQLNFLNVSTSTPKVSLQVAHRAKAMTHFAMDGNGKYLACCSSDGCLLLYDLDIARETAYAVQGIRERADADDNYLPTRSSIPTPHLMDSLFGAPVKASYDPGTSTAPTPATPATATTPTPTTPKTTATSKTPVTPIMSRTPTPRPPSMMMPPKDVALQKRRLAHLLRSYEMYPERYRMLAWRFLLELPENTDAFSLLLQKGVHPSCLHLARQYPIQNQRLFRRLQRVLSAVAHWCPAFGEVEYLPAFVFPFVKVCENNDVMAFEVVVSLLLFDGVDFLRRYPYPPLHLLRLVEKELERRDPQLYLHFVSHHIQADVYGWSLVNTAFSTVLQRRDWLYLWDHLLTPGFQDAGRLWAAVLAFLQLSRHVLLDCTSSTAILAYFEQQQTLDMRQFVDWMRQMSFPLPRTNEDDKAFVPLQKGSYPRFQHYPHFVVDYQIQERNRIAREEDDLAAKQALVAQLQAQTKALDEAHRRWMEEKQHWLESEQSRRLDAIEREKQRIVEMKVLAAKTRERRLQQECEEALEQTSKLVAAEHDRYRVEMDFAAQKLAAHTAQQLDDEEISALEAAARARVARIADERLSEERLQQMRVDFFAQCRQQELADQIVFDSWKREDRDAAAADETSVTRRFEEARKMQEDALFGEWQQKMQLQQMERARTMQGLQRARDGRHRKATTTAGLDKSLPPLESHDDDDGSLPLSSPSPVASDDSVRSRARTTSPLVSPPVPQAAQQSAPPATEQPVPAASVRATADVAPPTPEVPTVDARGVDSKTSERVDSRLTPAMSASSLSSISASSDRQKQLLRRALEQVSSDEDDDAAGMLDVRSTSRRCKTIGSVRSSTTSSLEQRPLSDLERDLEGMFSDDDDVNSSSLSHLESLLHSPTHRHSVSAPVTRAPSPDEPPSARTKLRDLQSKLTSEELQTQRSVDEGLLAVGDLADLVPVKPTAVAVEPFERDDEHERLMARAKALLREHQFRTN</sequence>
<dbReference type="OMA" id="NQVEPQL"/>
<keyword evidence="16" id="KW-1185">Reference proteome</keyword>
<dbReference type="PANTHER" id="PTHR19853:SF1">
    <property type="entry name" value="TBC1 DOMAIN FAMILY MEMBER 31"/>
    <property type="match status" value="1"/>
</dbReference>
<dbReference type="VEuPathDB" id="FungiDB:SPRG_14892"/>
<dbReference type="Pfam" id="PF00400">
    <property type="entry name" value="WD40"/>
    <property type="match status" value="2"/>
</dbReference>
<dbReference type="STRING" id="695850.A0A067BZ66"/>
<feature type="compositionally biased region" description="Low complexity" evidence="13">
    <location>
        <begin position="1073"/>
        <end position="1086"/>
    </location>
</feature>
<dbReference type="KEGG" id="spar:SPRG_14892"/>
<dbReference type="EMBL" id="KK583331">
    <property type="protein sequence ID" value="KDO19862.1"/>
    <property type="molecule type" value="Genomic_DNA"/>
</dbReference>
<feature type="compositionally biased region" description="Low complexity" evidence="13">
    <location>
        <begin position="395"/>
        <end position="433"/>
    </location>
</feature>
<protein>
    <recommendedName>
        <fullName evidence="3">TBC1 domain family member 31</fullName>
    </recommendedName>
</protein>
<evidence type="ECO:0000256" key="3">
    <source>
        <dbReference type="ARBA" id="ARBA00014199"/>
    </source>
</evidence>
<evidence type="ECO:0000313" key="15">
    <source>
        <dbReference type="EMBL" id="KDO19862.1"/>
    </source>
</evidence>
<dbReference type="RefSeq" id="XP_012209420.1">
    <property type="nucleotide sequence ID" value="XM_012354030.1"/>
</dbReference>
<feature type="coiled-coil region" evidence="12">
    <location>
        <begin position="734"/>
        <end position="816"/>
    </location>
</feature>
<dbReference type="InterPro" id="IPR001680">
    <property type="entry name" value="WD40_rpt"/>
</dbReference>
<organism evidence="15 16">
    <name type="scientific">Saprolegnia parasitica (strain CBS 223.65)</name>
    <dbReference type="NCBI Taxonomy" id="695850"/>
    <lineage>
        <taxon>Eukaryota</taxon>
        <taxon>Sar</taxon>
        <taxon>Stramenopiles</taxon>
        <taxon>Oomycota</taxon>
        <taxon>Saprolegniomycetes</taxon>
        <taxon>Saprolegniales</taxon>
        <taxon>Saprolegniaceae</taxon>
        <taxon>Saprolegnia</taxon>
    </lineage>
</organism>
<keyword evidence="5" id="KW-0853">WD repeat</keyword>
<dbReference type="Gene3D" id="2.130.10.10">
    <property type="entry name" value="YVTN repeat-like/Quinoprotein amine dehydrogenase"/>
    <property type="match status" value="2"/>
</dbReference>
<comment type="function">
    <text evidence="11">Molecular adapter which is involved in cilium biogenesis. Part of a functional complex including OFD1 a centriolar protein involved in cilium assembly. Could regulate the cAMP-dependent phosphorylation of OFD1, and its subsequent ubiquitination by PJA2 which ultimately leads to its proteasomal degradation.</text>
</comment>
<evidence type="ECO:0000256" key="2">
    <source>
        <dbReference type="ARBA" id="ARBA00004607"/>
    </source>
</evidence>
<evidence type="ECO:0000256" key="4">
    <source>
        <dbReference type="ARBA" id="ARBA00022490"/>
    </source>
</evidence>
<name>A0A067BZ66_SAPPC</name>
<keyword evidence="8 12" id="KW-0175">Coiled coil</keyword>
<dbReference type="Gene3D" id="1.10.472.80">
    <property type="entry name" value="Ypt/Rab-GAP domain of gyp1p, domain 3"/>
    <property type="match status" value="1"/>
</dbReference>
<evidence type="ECO:0000256" key="12">
    <source>
        <dbReference type="SAM" id="Coils"/>
    </source>
</evidence>
<reference evidence="15 16" key="1">
    <citation type="journal article" date="2013" name="PLoS Genet.">
        <title>Distinctive expansion of potential virulence genes in the genome of the oomycete fish pathogen Saprolegnia parasitica.</title>
        <authorList>
            <person name="Jiang R.H."/>
            <person name="de Bruijn I."/>
            <person name="Haas B.J."/>
            <person name="Belmonte R."/>
            <person name="Lobach L."/>
            <person name="Christie J."/>
            <person name="van den Ackerveken G."/>
            <person name="Bottin A."/>
            <person name="Bulone V."/>
            <person name="Diaz-Moreno S.M."/>
            <person name="Dumas B."/>
            <person name="Fan L."/>
            <person name="Gaulin E."/>
            <person name="Govers F."/>
            <person name="Grenville-Briggs L.J."/>
            <person name="Horner N.R."/>
            <person name="Levin J.Z."/>
            <person name="Mammella M."/>
            <person name="Meijer H.J."/>
            <person name="Morris P."/>
            <person name="Nusbaum C."/>
            <person name="Oome S."/>
            <person name="Phillips A.J."/>
            <person name="van Rooyen D."/>
            <person name="Rzeszutek E."/>
            <person name="Saraiva M."/>
            <person name="Secombes C.J."/>
            <person name="Seidl M.F."/>
            <person name="Snel B."/>
            <person name="Stassen J.H."/>
            <person name="Sykes S."/>
            <person name="Tripathy S."/>
            <person name="van den Berg H."/>
            <person name="Vega-Arreguin J.C."/>
            <person name="Wawra S."/>
            <person name="Young S.K."/>
            <person name="Zeng Q."/>
            <person name="Dieguez-Uribeondo J."/>
            <person name="Russ C."/>
            <person name="Tyler B.M."/>
            <person name="van West P."/>
        </authorList>
    </citation>
    <scope>NUCLEOTIDE SEQUENCE [LARGE SCALE GENOMIC DNA]</scope>
    <source>
        <strain evidence="15 16">CBS 223.65</strain>
    </source>
</reference>
<evidence type="ECO:0000256" key="11">
    <source>
        <dbReference type="ARBA" id="ARBA00034464"/>
    </source>
</evidence>
<feature type="region of interest" description="Disordered" evidence="13">
    <location>
        <begin position="1169"/>
        <end position="1195"/>
    </location>
</feature>
<evidence type="ECO:0000313" key="16">
    <source>
        <dbReference type="Proteomes" id="UP000030745"/>
    </source>
</evidence>
<dbReference type="PANTHER" id="PTHR19853">
    <property type="entry name" value="WD REPEAT CONTAINING PROTEIN 3 WDR3"/>
    <property type="match status" value="1"/>
</dbReference>
<feature type="region of interest" description="Disordered" evidence="13">
    <location>
        <begin position="390"/>
        <end position="442"/>
    </location>
</feature>
<dbReference type="InterPro" id="IPR015943">
    <property type="entry name" value="WD40/YVTN_repeat-like_dom_sf"/>
</dbReference>
<dbReference type="GO" id="GO:0034451">
    <property type="term" value="C:centriolar satellite"/>
    <property type="evidence" value="ECO:0007669"/>
    <property type="project" value="UniProtKB-SubCell"/>
</dbReference>
<accession>A0A067BZ66</accession>
<dbReference type="SMART" id="SM00320">
    <property type="entry name" value="WD40"/>
    <property type="match status" value="6"/>
</dbReference>
<dbReference type="PROSITE" id="PS50086">
    <property type="entry name" value="TBC_RABGAP"/>
    <property type="match status" value="1"/>
</dbReference>
<dbReference type="Pfam" id="PF00566">
    <property type="entry name" value="RabGAP-TBC"/>
    <property type="match status" value="1"/>
</dbReference>
<dbReference type="GO" id="GO:0036064">
    <property type="term" value="C:ciliary basal body"/>
    <property type="evidence" value="ECO:0007669"/>
    <property type="project" value="TreeGrafter"/>
</dbReference>
<keyword evidence="6" id="KW-0677">Repeat</keyword>
<evidence type="ECO:0000256" key="8">
    <source>
        <dbReference type="ARBA" id="ARBA00023054"/>
    </source>
</evidence>
<dbReference type="InterPro" id="IPR051570">
    <property type="entry name" value="TBC1_cilium_biogenesis"/>
</dbReference>
<feature type="domain" description="Rab-GAP TBC" evidence="14">
    <location>
        <begin position="463"/>
        <end position="638"/>
    </location>
</feature>
<dbReference type="PROSITE" id="PS51257">
    <property type="entry name" value="PROKAR_LIPOPROTEIN"/>
    <property type="match status" value="1"/>
</dbReference>